<feature type="compositionally biased region" description="Polar residues" evidence="3">
    <location>
        <begin position="54"/>
        <end position="79"/>
    </location>
</feature>
<dbReference type="InterPro" id="IPR012677">
    <property type="entry name" value="Nucleotide-bd_a/b_plait_sf"/>
</dbReference>
<dbReference type="PANTHER" id="PTHR47640">
    <property type="entry name" value="TRNA SELENOCYSTEINE 1-ASSOCIATED PROTEIN 1-RELATED-RELATED"/>
    <property type="match status" value="1"/>
</dbReference>
<dbReference type="Gene3D" id="3.30.70.330">
    <property type="match status" value="1"/>
</dbReference>
<feature type="region of interest" description="Disordered" evidence="3">
    <location>
        <begin position="202"/>
        <end position="272"/>
    </location>
</feature>
<feature type="domain" description="RRM" evidence="4">
    <location>
        <begin position="288"/>
        <end position="366"/>
    </location>
</feature>
<evidence type="ECO:0000259" key="4">
    <source>
        <dbReference type="PROSITE" id="PS50102"/>
    </source>
</evidence>
<dbReference type="SUPFAM" id="SSF54928">
    <property type="entry name" value="RNA-binding domain, RBD"/>
    <property type="match status" value="1"/>
</dbReference>
<dbReference type="InterPro" id="IPR034215">
    <property type="entry name" value="RBM42_RRM"/>
</dbReference>
<feature type="compositionally biased region" description="Gly residues" evidence="3">
    <location>
        <begin position="103"/>
        <end position="114"/>
    </location>
</feature>
<dbReference type="InterPro" id="IPR050825">
    <property type="entry name" value="RBM42_RBP45_47-like"/>
</dbReference>
<feature type="compositionally biased region" description="Low complexity" evidence="3">
    <location>
        <begin position="128"/>
        <end position="138"/>
    </location>
</feature>
<sequence length="431" mass="43930">MSLPPPPGLGQKPSSLPPRPPSSSTTDPSSFKPAYSAAPSYSSSGTSSGYGGNTPRSGYSNTFTAFQPRSVASNQPYRTSSPAVSAPPGSSAGYPAAPPTTSYGGGAGGGGGATGYRQSQQSYPGAPSYYGQSQYNNGGNYGSTVPQIQNPFAPPTGSEQRPSGGYGGGRGRNTNYRNESGLDPETEAQIAQWQSAYASKEETAMMGHHHHQHQHHQRGPGRRDGLLQPGAGPTTTGTNTPTPAGSNTPVPVPGPAPTNTTDSKTVVRSGGGQTWTDSTLLEWDPAHFRLFVGNLAGEVTDDSLLKAFTKYTSVQKARVIRDKRTQKSKGFGFVSFSDGDDYFKAAREMQGKYIGSHPILLRRATTEVRPSSGAGGKGGRKHGGGRAGAGAGAGGGGGGGGGGAPGSGSGKTKPDGVKKPGKTKGGLKLLG</sequence>
<feature type="region of interest" description="Disordered" evidence="3">
    <location>
        <begin position="1"/>
        <end position="186"/>
    </location>
</feature>
<feature type="compositionally biased region" description="Low complexity" evidence="3">
    <location>
        <begin position="22"/>
        <end position="47"/>
    </location>
</feature>
<dbReference type="CDD" id="cd12383">
    <property type="entry name" value="RRM_RBM42"/>
    <property type="match status" value="1"/>
</dbReference>
<reference evidence="6" key="1">
    <citation type="journal article" date="2017" name="Genome Biol.">
        <title>Comparative genomics reveals high biological diversity and specific adaptations in the industrially and medically important fungal genus Aspergillus.</title>
        <authorList>
            <person name="de Vries R.P."/>
            <person name="Riley R."/>
            <person name="Wiebenga A."/>
            <person name="Aguilar-Osorio G."/>
            <person name="Amillis S."/>
            <person name="Uchima C.A."/>
            <person name="Anderluh G."/>
            <person name="Asadollahi M."/>
            <person name="Askin M."/>
            <person name="Barry K."/>
            <person name="Battaglia E."/>
            <person name="Bayram O."/>
            <person name="Benocci T."/>
            <person name="Braus-Stromeyer S.A."/>
            <person name="Caldana C."/>
            <person name="Canovas D."/>
            <person name="Cerqueira G.C."/>
            <person name="Chen F."/>
            <person name="Chen W."/>
            <person name="Choi C."/>
            <person name="Clum A."/>
            <person name="Dos Santos R.A."/>
            <person name="Damasio A.R."/>
            <person name="Diallinas G."/>
            <person name="Emri T."/>
            <person name="Fekete E."/>
            <person name="Flipphi M."/>
            <person name="Freyberg S."/>
            <person name="Gallo A."/>
            <person name="Gournas C."/>
            <person name="Habgood R."/>
            <person name="Hainaut M."/>
            <person name="Harispe M.L."/>
            <person name="Henrissat B."/>
            <person name="Hilden K.S."/>
            <person name="Hope R."/>
            <person name="Hossain A."/>
            <person name="Karabika E."/>
            <person name="Karaffa L."/>
            <person name="Karanyi Z."/>
            <person name="Krasevec N."/>
            <person name="Kuo A."/>
            <person name="Kusch H."/>
            <person name="LaButti K."/>
            <person name="Lagendijk E.L."/>
            <person name="Lapidus A."/>
            <person name="Levasseur A."/>
            <person name="Lindquist E."/>
            <person name="Lipzen A."/>
            <person name="Logrieco A.F."/>
            <person name="MacCabe A."/>
            <person name="Maekelae M.R."/>
            <person name="Malavazi I."/>
            <person name="Melin P."/>
            <person name="Meyer V."/>
            <person name="Mielnichuk N."/>
            <person name="Miskei M."/>
            <person name="Molnar A.P."/>
            <person name="Mule G."/>
            <person name="Ngan C.Y."/>
            <person name="Orejas M."/>
            <person name="Orosz E."/>
            <person name="Ouedraogo J.P."/>
            <person name="Overkamp K.M."/>
            <person name="Park H.-S."/>
            <person name="Perrone G."/>
            <person name="Piumi F."/>
            <person name="Punt P.J."/>
            <person name="Ram A.F."/>
            <person name="Ramon A."/>
            <person name="Rauscher S."/>
            <person name="Record E."/>
            <person name="Riano-Pachon D.M."/>
            <person name="Robert V."/>
            <person name="Roehrig J."/>
            <person name="Ruller R."/>
            <person name="Salamov A."/>
            <person name="Salih N.S."/>
            <person name="Samson R.A."/>
            <person name="Sandor E."/>
            <person name="Sanguinetti M."/>
            <person name="Schuetze T."/>
            <person name="Sepcic K."/>
            <person name="Shelest E."/>
            <person name="Sherlock G."/>
            <person name="Sophianopoulou V."/>
            <person name="Squina F.M."/>
            <person name="Sun H."/>
            <person name="Susca A."/>
            <person name="Todd R.B."/>
            <person name="Tsang A."/>
            <person name="Unkles S.E."/>
            <person name="van de Wiele N."/>
            <person name="van Rossen-Uffink D."/>
            <person name="Oliveira J.V."/>
            <person name="Vesth T.C."/>
            <person name="Visser J."/>
            <person name="Yu J.-H."/>
            <person name="Zhou M."/>
            <person name="Andersen M.R."/>
            <person name="Archer D.B."/>
            <person name="Baker S.E."/>
            <person name="Benoit I."/>
            <person name="Brakhage A.A."/>
            <person name="Braus G.H."/>
            <person name="Fischer R."/>
            <person name="Frisvad J.C."/>
            <person name="Goldman G.H."/>
            <person name="Houbraken J."/>
            <person name="Oakley B."/>
            <person name="Pocsi I."/>
            <person name="Scazzocchio C."/>
            <person name="Seiboth B."/>
            <person name="vanKuyk P.A."/>
            <person name="Wortman J."/>
            <person name="Dyer P.S."/>
            <person name="Grigoriev I.V."/>
        </authorList>
    </citation>
    <scope>NUCLEOTIDE SEQUENCE [LARGE SCALE GENOMIC DNA]</scope>
    <source>
        <strain evidence="6">CBS 506.65</strain>
    </source>
</reference>
<dbReference type="GeneID" id="34612398"/>
<evidence type="ECO:0000256" key="2">
    <source>
        <dbReference type="PROSITE-ProRule" id="PRU00176"/>
    </source>
</evidence>
<evidence type="ECO:0000256" key="1">
    <source>
        <dbReference type="ARBA" id="ARBA00022884"/>
    </source>
</evidence>
<dbReference type="GO" id="GO:0003729">
    <property type="term" value="F:mRNA binding"/>
    <property type="evidence" value="ECO:0007669"/>
    <property type="project" value="InterPro"/>
</dbReference>
<feature type="compositionally biased region" description="Basic residues" evidence="3">
    <location>
        <begin position="207"/>
        <end position="220"/>
    </location>
</feature>
<dbReference type="VEuPathDB" id="FungiDB:ASPZODRAFT_153081"/>
<keyword evidence="1 2" id="KW-0694">RNA-binding</keyword>
<gene>
    <name evidence="5" type="ORF">ASPZODRAFT_153081</name>
</gene>
<name>A0A1L9SE95_9EURO</name>
<dbReference type="OrthoDB" id="1749473at2759"/>
<keyword evidence="6" id="KW-1185">Reference proteome</keyword>
<feature type="compositionally biased region" description="Low complexity" evidence="3">
    <location>
        <begin position="229"/>
        <end position="249"/>
    </location>
</feature>
<feature type="region of interest" description="Disordered" evidence="3">
    <location>
        <begin position="363"/>
        <end position="431"/>
    </location>
</feature>
<dbReference type="RefSeq" id="XP_022579938.1">
    <property type="nucleotide sequence ID" value="XM_022725934.1"/>
</dbReference>
<proteinExistence type="predicted"/>
<dbReference type="PROSITE" id="PS50102">
    <property type="entry name" value="RRM"/>
    <property type="match status" value="1"/>
</dbReference>
<feature type="compositionally biased region" description="Gly residues" evidence="3">
    <location>
        <begin position="385"/>
        <end position="409"/>
    </location>
</feature>
<accession>A0A1L9SE95</accession>
<dbReference type="AlphaFoldDB" id="A0A1L9SE95"/>
<dbReference type="Pfam" id="PF00076">
    <property type="entry name" value="RRM_1"/>
    <property type="match status" value="1"/>
</dbReference>
<dbReference type="InterPro" id="IPR035979">
    <property type="entry name" value="RBD_domain_sf"/>
</dbReference>
<protein>
    <recommendedName>
        <fullName evidence="4">RRM domain-containing protein</fullName>
    </recommendedName>
</protein>
<dbReference type="InterPro" id="IPR000504">
    <property type="entry name" value="RRM_dom"/>
</dbReference>
<organism evidence="5 6">
    <name type="scientific">Penicilliopsis zonata CBS 506.65</name>
    <dbReference type="NCBI Taxonomy" id="1073090"/>
    <lineage>
        <taxon>Eukaryota</taxon>
        <taxon>Fungi</taxon>
        <taxon>Dikarya</taxon>
        <taxon>Ascomycota</taxon>
        <taxon>Pezizomycotina</taxon>
        <taxon>Eurotiomycetes</taxon>
        <taxon>Eurotiomycetidae</taxon>
        <taxon>Eurotiales</taxon>
        <taxon>Aspergillaceae</taxon>
        <taxon>Penicilliopsis</taxon>
    </lineage>
</organism>
<dbReference type="PANTHER" id="PTHR47640:SF11">
    <property type="entry name" value="RNA-BINDING PROTEIN 42"/>
    <property type="match status" value="1"/>
</dbReference>
<feature type="compositionally biased region" description="Low complexity" evidence="3">
    <location>
        <begin position="80"/>
        <end position="102"/>
    </location>
</feature>
<feature type="compositionally biased region" description="Polar residues" evidence="3">
    <location>
        <begin position="257"/>
        <end position="266"/>
    </location>
</feature>
<dbReference type="Proteomes" id="UP000184188">
    <property type="component" value="Unassembled WGS sequence"/>
</dbReference>
<dbReference type="SMART" id="SM00360">
    <property type="entry name" value="RRM"/>
    <property type="match status" value="1"/>
</dbReference>
<evidence type="ECO:0000256" key="3">
    <source>
        <dbReference type="SAM" id="MobiDB-lite"/>
    </source>
</evidence>
<evidence type="ECO:0000313" key="5">
    <source>
        <dbReference type="EMBL" id="OJJ45428.1"/>
    </source>
</evidence>
<evidence type="ECO:0000313" key="6">
    <source>
        <dbReference type="Proteomes" id="UP000184188"/>
    </source>
</evidence>
<dbReference type="STRING" id="1073090.A0A1L9SE95"/>
<dbReference type="EMBL" id="KV878345">
    <property type="protein sequence ID" value="OJJ45428.1"/>
    <property type="molecule type" value="Genomic_DNA"/>
</dbReference>